<name>A0A0M4G8P0_9BACI</name>
<evidence type="ECO:0000256" key="2">
    <source>
        <dbReference type="SAM" id="Phobius"/>
    </source>
</evidence>
<keyword evidence="2" id="KW-1133">Transmembrane helix</keyword>
<reference evidence="4" key="1">
    <citation type="submission" date="2015-08" db="EMBL/GenBank/DDBJ databases">
        <title>Genome sequencing project for genomic taxonomy and phylogenomics of Bacillus-like bacteria.</title>
        <authorList>
            <person name="Liu B."/>
            <person name="Wang J."/>
            <person name="Zhu Y."/>
            <person name="Liu G."/>
            <person name="Chen Q."/>
            <person name="Chen Z."/>
            <person name="Lan J."/>
            <person name="Che J."/>
            <person name="Ge C."/>
            <person name="Shi H."/>
            <person name="Pan Z."/>
            <person name="Liu X."/>
        </authorList>
    </citation>
    <scope>NUCLEOTIDE SEQUENCE [LARGE SCALE GENOMIC DNA]</scope>
    <source>
        <strain evidence="4">FJAT-4402</strain>
    </source>
</reference>
<evidence type="ECO:0000256" key="1">
    <source>
        <dbReference type="SAM" id="MobiDB-lite"/>
    </source>
</evidence>
<dbReference type="AlphaFoldDB" id="A0A0M4G8P0"/>
<gene>
    <name evidence="3" type="ORF">AM592_08230</name>
</gene>
<dbReference type="InterPro" id="IPR048110">
    <property type="entry name" value="SA1362/YqhP-like"/>
</dbReference>
<dbReference type="EMBL" id="CP012600">
    <property type="protein sequence ID" value="ALC81590.1"/>
    <property type="molecule type" value="Genomic_DNA"/>
</dbReference>
<feature type="region of interest" description="Disordered" evidence="1">
    <location>
        <begin position="70"/>
        <end position="100"/>
    </location>
</feature>
<keyword evidence="2" id="KW-0812">Transmembrane</keyword>
<sequence length="128" mass="14371">MNRLIQPIIGVIIGLGAIGIIYSLVTSPGQFAWSLFYIAIGACILFFVLRYFLTGRMGTDGAAYKKAAKQSARRFQDKKPKRSAKNRHSHLRSIPNPNAKPLVIRKKSKTQLTVIEGKKNKKKKRALF</sequence>
<feature type="compositionally biased region" description="Basic residues" evidence="1">
    <location>
        <begin position="79"/>
        <end position="91"/>
    </location>
</feature>
<dbReference type="STRING" id="1441095.AM592_08230"/>
<dbReference type="NCBIfam" id="NF041554">
    <property type="entry name" value="SA1362_fam"/>
    <property type="match status" value="1"/>
</dbReference>
<proteinExistence type="predicted"/>
<reference evidence="3 4" key="2">
    <citation type="journal article" date="2016" name="Int. J. Syst. Evol. Microbiol.">
        <title>Bacillus gobiensis sp. nov., isolated from a soil sample.</title>
        <authorList>
            <person name="Liu B."/>
            <person name="Liu G.H."/>
            <person name="Cetin S."/>
            <person name="Schumann P."/>
            <person name="Pan Z.Z."/>
            <person name="Chen Q.Q."/>
        </authorList>
    </citation>
    <scope>NUCLEOTIDE SEQUENCE [LARGE SCALE GENOMIC DNA]</scope>
    <source>
        <strain evidence="3 4">FJAT-4402</strain>
    </source>
</reference>
<dbReference type="PATRIC" id="fig|1441095.3.peg.1807"/>
<keyword evidence="2" id="KW-0472">Membrane</keyword>
<evidence type="ECO:0000313" key="4">
    <source>
        <dbReference type="Proteomes" id="UP000067625"/>
    </source>
</evidence>
<evidence type="ECO:0000313" key="3">
    <source>
        <dbReference type="EMBL" id="ALC81590.1"/>
    </source>
</evidence>
<organism evidence="3 4">
    <name type="scientific">Bacillus gobiensis</name>
    <dbReference type="NCBI Taxonomy" id="1441095"/>
    <lineage>
        <taxon>Bacteria</taxon>
        <taxon>Bacillati</taxon>
        <taxon>Bacillota</taxon>
        <taxon>Bacilli</taxon>
        <taxon>Bacillales</taxon>
        <taxon>Bacillaceae</taxon>
        <taxon>Bacillus</taxon>
    </lineage>
</organism>
<feature type="transmembrane region" description="Helical" evidence="2">
    <location>
        <begin position="31"/>
        <end position="53"/>
    </location>
</feature>
<dbReference type="OrthoDB" id="2989424at2"/>
<dbReference type="Proteomes" id="UP000067625">
    <property type="component" value="Chromosome"/>
</dbReference>
<feature type="transmembrane region" description="Helical" evidence="2">
    <location>
        <begin position="7"/>
        <end position="25"/>
    </location>
</feature>
<accession>A0A0M4G8P0</accession>
<protein>
    <submittedName>
        <fullName evidence="3">Uncharacterized protein</fullName>
    </submittedName>
</protein>
<dbReference type="RefSeq" id="WP_053603348.1">
    <property type="nucleotide sequence ID" value="NZ_CP012600.1"/>
</dbReference>
<keyword evidence="4" id="KW-1185">Reference proteome</keyword>